<evidence type="ECO:0000313" key="11">
    <source>
        <dbReference type="Proteomes" id="UP000537592"/>
    </source>
</evidence>
<dbReference type="Pfam" id="PF00015">
    <property type="entry name" value="MCPsignal"/>
    <property type="match status" value="1"/>
</dbReference>
<dbReference type="PANTHER" id="PTHR32089:SF112">
    <property type="entry name" value="LYSOZYME-LIKE PROTEIN-RELATED"/>
    <property type="match status" value="1"/>
</dbReference>
<feature type="domain" description="Methyl-accepting transducer" evidence="7">
    <location>
        <begin position="283"/>
        <end position="515"/>
    </location>
</feature>
<keyword evidence="3 5" id="KW-0807">Transducer</keyword>
<dbReference type="InterPro" id="IPR003660">
    <property type="entry name" value="HAMP_dom"/>
</dbReference>
<dbReference type="InterPro" id="IPR000727">
    <property type="entry name" value="T_SNARE_dom"/>
</dbReference>
<dbReference type="PRINTS" id="PR00260">
    <property type="entry name" value="CHEMTRNSDUCR"/>
</dbReference>
<keyword evidence="2" id="KW-0997">Cell inner membrane</keyword>
<dbReference type="EMBL" id="JACICC010000003">
    <property type="protein sequence ID" value="MBB3809466.1"/>
    <property type="molecule type" value="Genomic_DNA"/>
</dbReference>
<dbReference type="GO" id="GO:0005886">
    <property type="term" value="C:plasma membrane"/>
    <property type="evidence" value="ECO:0007669"/>
    <property type="project" value="UniProtKB-SubCell"/>
</dbReference>
<keyword evidence="11" id="KW-1185">Reference proteome</keyword>
<comment type="similarity">
    <text evidence="4">Belongs to the methyl-accepting chemotaxis (MCP) protein family.</text>
</comment>
<feature type="domain" description="HAMP" evidence="9">
    <location>
        <begin position="197"/>
        <end position="250"/>
    </location>
</feature>
<dbReference type="InterPro" id="IPR004090">
    <property type="entry name" value="Chemotax_Me-accpt_rcpt"/>
</dbReference>
<evidence type="ECO:0000259" key="8">
    <source>
        <dbReference type="PROSITE" id="PS50192"/>
    </source>
</evidence>
<comment type="caution">
    <text evidence="10">The sequence shown here is derived from an EMBL/GenBank/DDBJ whole genome shotgun (WGS) entry which is preliminary data.</text>
</comment>
<keyword evidence="2" id="KW-0472">Membrane</keyword>
<dbReference type="GO" id="GO:0007165">
    <property type="term" value="P:signal transduction"/>
    <property type="evidence" value="ECO:0007669"/>
    <property type="project" value="UniProtKB-KW"/>
</dbReference>
<name>A0A7W6EGI4_9HYPH</name>
<accession>A0A7W6EGI4</accession>
<dbReference type="PANTHER" id="PTHR32089">
    <property type="entry name" value="METHYL-ACCEPTING CHEMOTAXIS PROTEIN MCPB"/>
    <property type="match status" value="1"/>
</dbReference>
<evidence type="ECO:0000256" key="6">
    <source>
        <dbReference type="SAM" id="MobiDB-lite"/>
    </source>
</evidence>
<dbReference type="Gene3D" id="1.10.287.950">
    <property type="entry name" value="Methyl-accepting chemotaxis protein"/>
    <property type="match status" value="1"/>
</dbReference>
<dbReference type="Pfam" id="PF00672">
    <property type="entry name" value="HAMP"/>
    <property type="match status" value="1"/>
</dbReference>
<proteinExistence type="inferred from homology"/>
<feature type="region of interest" description="Disordered" evidence="6">
    <location>
        <begin position="297"/>
        <end position="321"/>
    </location>
</feature>
<dbReference type="SUPFAM" id="SSF58104">
    <property type="entry name" value="Methyl-accepting chemotaxis protein (MCP) signaling domain"/>
    <property type="match status" value="1"/>
</dbReference>
<dbReference type="SMART" id="SM00283">
    <property type="entry name" value="MA"/>
    <property type="match status" value="1"/>
</dbReference>
<dbReference type="AlphaFoldDB" id="A0A7W6EGI4"/>
<dbReference type="CDD" id="cd06225">
    <property type="entry name" value="HAMP"/>
    <property type="match status" value="1"/>
</dbReference>
<dbReference type="GO" id="GO:0004888">
    <property type="term" value="F:transmembrane signaling receptor activity"/>
    <property type="evidence" value="ECO:0007669"/>
    <property type="project" value="InterPro"/>
</dbReference>
<feature type="domain" description="T-SNARE coiled-coil homology" evidence="8">
    <location>
        <begin position="452"/>
        <end position="504"/>
    </location>
</feature>
<organism evidence="10 11">
    <name type="scientific">Pseudochelatococcus contaminans</name>
    <dbReference type="NCBI Taxonomy" id="1538103"/>
    <lineage>
        <taxon>Bacteria</taxon>
        <taxon>Pseudomonadati</taxon>
        <taxon>Pseudomonadota</taxon>
        <taxon>Alphaproteobacteria</taxon>
        <taxon>Hyphomicrobiales</taxon>
        <taxon>Chelatococcaceae</taxon>
        <taxon>Pseudochelatococcus</taxon>
    </lineage>
</organism>
<dbReference type="PROSITE" id="PS50885">
    <property type="entry name" value="HAMP"/>
    <property type="match status" value="1"/>
</dbReference>
<dbReference type="SMART" id="SM00304">
    <property type="entry name" value="HAMP"/>
    <property type="match status" value="1"/>
</dbReference>
<dbReference type="GO" id="GO:0006935">
    <property type="term" value="P:chemotaxis"/>
    <property type="evidence" value="ECO:0007669"/>
    <property type="project" value="InterPro"/>
</dbReference>
<comment type="subcellular location">
    <subcellularLocation>
        <location evidence="1">Cell inner membrane</location>
        <topology evidence="1">Multi-pass membrane protein</topology>
    </subcellularLocation>
</comment>
<reference evidence="10 11" key="1">
    <citation type="submission" date="2020-08" db="EMBL/GenBank/DDBJ databases">
        <title>Genomic Encyclopedia of Type Strains, Phase IV (KMG-IV): sequencing the most valuable type-strain genomes for metagenomic binning, comparative biology and taxonomic classification.</title>
        <authorList>
            <person name="Goeker M."/>
        </authorList>
    </citation>
    <scope>NUCLEOTIDE SEQUENCE [LARGE SCALE GENOMIC DNA]</scope>
    <source>
        <strain evidence="10 11">DSM 28760</strain>
    </source>
</reference>
<evidence type="ECO:0000256" key="3">
    <source>
        <dbReference type="ARBA" id="ARBA00023224"/>
    </source>
</evidence>
<evidence type="ECO:0000259" key="9">
    <source>
        <dbReference type="PROSITE" id="PS50885"/>
    </source>
</evidence>
<dbReference type="Proteomes" id="UP000537592">
    <property type="component" value="Unassembled WGS sequence"/>
</dbReference>
<protein>
    <submittedName>
        <fullName evidence="10">Methyl-accepting chemotaxis protein</fullName>
    </submittedName>
</protein>
<evidence type="ECO:0000313" key="10">
    <source>
        <dbReference type="EMBL" id="MBB3809466.1"/>
    </source>
</evidence>
<dbReference type="PROSITE" id="PS50192">
    <property type="entry name" value="T_SNARE"/>
    <property type="match status" value="1"/>
</dbReference>
<evidence type="ECO:0000259" key="7">
    <source>
        <dbReference type="PROSITE" id="PS50111"/>
    </source>
</evidence>
<evidence type="ECO:0000256" key="2">
    <source>
        <dbReference type="ARBA" id="ARBA00022519"/>
    </source>
</evidence>
<evidence type="ECO:0000256" key="1">
    <source>
        <dbReference type="ARBA" id="ARBA00004429"/>
    </source>
</evidence>
<sequence>MIVGISAIEIAKLNDNISVINDINTVKQRYVINLRGSVHDRSIGIRDIVLLDSPQARQENIARIEKLRNDYVLNGKQLLDMVSQQGGGTEKEQEIIAEIIKIRTDTDAYISRIIALTENRYDIASIDEATRLIADPVAQLFIDWLASINAYIDYVEHLNQEISADVKAAASGFFGWAVSAQVAGALIGVILVSRIGASITRPIGRLVQTMNKLASGNNAVDIPAINQRDEVGTMARAVSIFRDNAVERAQLAGQQEQAIRRDVERAERIRTLVAAFERQSKDAIGNVHAAARDLHDASSQLSEASDDMASETRRAASATGNASQSVVVAAGAAEELAASIQEVSSQASRSHAVAGRAVEEATQTVNTMEGLAAAAAQIGEIVNLIRTISEQTNLLALNATIEAARAGEAGRGFTVVASEVKNLATRTAQATQEIVSQITAIQNASGHAVGAIEHINATISDMSAIALAVATAIEEQAAAVQSIAASVAHSSNESQVGADAMNRVEASLAATGSVSRSVEVHAHKLADDANALDTAITSFLGNVTKV</sequence>
<dbReference type="InterPro" id="IPR004089">
    <property type="entry name" value="MCPsignal_dom"/>
</dbReference>
<evidence type="ECO:0000256" key="4">
    <source>
        <dbReference type="ARBA" id="ARBA00029447"/>
    </source>
</evidence>
<dbReference type="Gene3D" id="1.10.8.500">
    <property type="entry name" value="HAMP domain in histidine kinase"/>
    <property type="match status" value="1"/>
</dbReference>
<keyword evidence="2" id="KW-1003">Cell membrane</keyword>
<gene>
    <name evidence="10" type="ORF">FHS81_001548</name>
</gene>
<dbReference type="PROSITE" id="PS50111">
    <property type="entry name" value="CHEMOTAXIS_TRANSDUC_2"/>
    <property type="match status" value="1"/>
</dbReference>
<evidence type="ECO:0000256" key="5">
    <source>
        <dbReference type="PROSITE-ProRule" id="PRU00284"/>
    </source>
</evidence>